<dbReference type="SUPFAM" id="SSF53098">
    <property type="entry name" value="Ribonuclease H-like"/>
    <property type="match status" value="1"/>
</dbReference>
<dbReference type="PANTHER" id="PTHR38462">
    <property type="entry name" value="EXONUCLEASE-LIKE PROTEIN"/>
    <property type="match status" value="1"/>
</dbReference>
<dbReference type="STRING" id="1817863.A2Y62_15365"/>
<feature type="domain" description="YprB ribonuclease H-like" evidence="1">
    <location>
        <begin position="88"/>
        <end position="238"/>
    </location>
</feature>
<comment type="caution">
    <text evidence="2">The sequence shown here is derived from an EMBL/GenBank/DDBJ whole genome shotgun (WGS) entry which is preliminary data.</text>
</comment>
<dbReference type="PANTHER" id="PTHR38462:SF1">
    <property type="entry name" value="YPRB RIBONUCLEASE H-LIKE DOMAIN-CONTAINING PROTEIN"/>
    <property type="match status" value="1"/>
</dbReference>
<evidence type="ECO:0000313" key="2">
    <source>
        <dbReference type="EMBL" id="OGF64046.1"/>
    </source>
</evidence>
<sequence>MLKYTFQHVPSVGEKLEKHLWRNGILQWEDYLNSYEKIKLPYNIHRNMEIFLNKSIDALNNNDVLFFERFLPAKELWRIYSEFMNNCVFLDIETAGKNGRQDFISTISMYNGKNIKTYVKGINLDAFPRDIEKYSLIITYNGKLFDIPFILHTFKHLHLKSAHIDLRPILQRLHLKGGLKAIEKIVGIRRPKFLRKIDGYHAILLWEKYQKGDSRALDGLILYNQEDASNLHFLMHYAYNKLIALFPLPTEKLPLPQKPQLIKVDPSVYFEIRNPHHR</sequence>
<dbReference type="GO" id="GO:0003676">
    <property type="term" value="F:nucleic acid binding"/>
    <property type="evidence" value="ECO:0007669"/>
    <property type="project" value="InterPro"/>
</dbReference>
<dbReference type="Pfam" id="PF13482">
    <property type="entry name" value="RNase_H_2"/>
    <property type="match status" value="1"/>
</dbReference>
<protein>
    <recommendedName>
        <fullName evidence="1">YprB ribonuclease H-like domain-containing protein</fullName>
    </recommendedName>
</protein>
<accession>A0A1F5VKU4</accession>
<gene>
    <name evidence="2" type="ORF">A2Y62_15365</name>
</gene>
<evidence type="ECO:0000259" key="1">
    <source>
        <dbReference type="Pfam" id="PF13482"/>
    </source>
</evidence>
<dbReference type="AlphaFoldDB" id="A0A1F5VKU4"/>
<dbReference type="InterPro" id="IPR036397">
    <property type="entry name" value="RNaseH_sf"/>
</dbReference>
<reference evidence="2 3" key="1">
    <citation type="journal article" date="2016" name="Nat. Commun.">
        <title>Thousands of microbial genomes shed light on interconnected biogeochemical processes in an aquifer system.</title>
        <authorList>
            <person name="Anantharaman K."/>
            <person name="Brown C.T."/>
            <person name="Hug L.A."/>
            <person name="Sharon I."/>
            <person name="Castelle C.J."/>
            <person name="Probst A.J."/>
            <person name="Thomas B.C."/>
            <person name="Singh A."/>
            <person name="Wilkins M.J."/>
            <person name="Karaoz U."/>
            <person name="Brodie E.L."/>
            <person name="Williams K.H."/>
            <person name="Hubbard S.S."/>
            <person name="Banfield J.F."/>
        </authorList>
    </citation>
    <scope>NUCLEOTIDE SEQUENCE [LARGE SCALE GENOMIC DNA]</scope>
</reference>
<evidence type="ECO:0000313" key="3">
    <source>
        <dbReference type="Proteomes" id="UP000178943"/>
    </source>
</evidence>
<dbReference type="Proteomes" id="UP000178943">
    <property type="component" value="Unassembled WGS sequence"/>
</dbReference>
<name>A0A1F5VKU4_9BACT</name>
<proteinExistence type="predicted"/>
<organism evidence="2 3">
    <name type="scientific">Candidatus Fischerbacteria bacterium RBG_13_37_8</name>
    <dbReference type="NCBI Taxonomy" id="1817863"/>
    <lineage>
        <taxon>Bacteria</taxon>
        <taxon>Candidatus Fischeribacteriota</taxon>
    </lineage>
</organism>
<dbReference type="InterPro" id="IPR038720">
    <property type="entry name" value="YprB_RNase_H-like_dom"/>
</dbReference>
<dbReference type="EMBL" id="MFGW01000141">
    <property type="protein sequence ID" value="OGF64046.1"/>
    <property type="molecule type" value="Genomic_DNA"/>
</dbReference>
<dbReference type="InterPro" id="IPR012337">
    <property type="entry name" value="RNaseH-like_sf"/>
</dbReference>
<dbReference type="Gene3D" id="3.30.420.10">
    <property type="entry name" value="Ribonuclease H-like superfamily/Ribonuclease H"/>
    <property type="match status" value="1"/>
</dbReference>